<reference evidence="2" key="1">
    <citation type="submission" date="2022-08" db="EMBL/GenBank/DDBJ databases">
        <authorList>
            <person name="Tistechok S."/>
            <person name="Samborskyy M."/>
            <person name="Roman I."/>
        </authorList>
    </citation>
    <scope>NUCLEOTIDE SEQUENCE</scope>
    <source>
        <strain evidence="2">DSM 103496</strain>
    </source>
</reference>
<comment type="caution">
    <text evidence="2">The sequence shown here is derived from an EMBL/GenBank/DDBJ whole genome shotgun (WGS) entry which is preliminary data.</text>
</comment>
<dbReference type="Gene3D" id="3.40.50.720">
    <property type="entry name" value="NAD(P)-binding Rossmann-like Domain"/>
    <property type="match status" value="1"/>
</dbReference>
<dbReference type="SUPFAM" id="SSF51735">
    <property type="entry name" value="NAD(P)-binding Rossmann-fold domains"/>
    <property type="match status" value="1"/>
</dbReference>
<dbReference type="PANTHER" id="PTHR48079:SF6">
    <property type="entry name" value="NAD(P)-BINDING DOMAIN-CONTAINING PROTEIN-RELATED"/>
    <property type="match status" value="1"/>
</dbReference>
<evidence type="ECO:0000259" key="1">
    <source>
        <dbReference type="Pfam" id="PF01370"/>
    </source>
</evidence>
<dbReference type="AlphaFoldDB" id="A0A9X2VFQ4"/>
<protein>
    <submittedName>
        <fullName evidence="2">NAD-dependent epimerase/dehydratase family protein</fullName>
    </submittedName>
</protein>
<feature type="domain" description="NAD-dependent epimerase/dehydratase" evidence="1">
    <location>
        <begin position="3"/>
        <end position="209"/>
    </location>
</feature>
<dbReference type="InterPro" id="IPR001509">
    <property type="entry name" value="Epimerase_deHydtase"/>
</dbReference>
<dbReference type="Proteomes" id="UP001141259">
    <property type="component" value="Unassembled WGS sequence"/>
</dbReference>
<dbReference type="GO" id="GO:0004029">
    <property type="term" value="F:aldehyde dehydrogenase (NAD+) activity"/>
    <property type="evidence" value="ECO:0007669"/>
    <property type="project" value="TreeGrafter"/>
</dbReference>
<organism evidence="2 3">
    <name type="scientific">Umezawaea endophytica</name>
    <dbReference type="NCBI Taxonomy" id="1654476"/>
    <lineage>
        <taxon>Bacteria</taxon>
        <taxon>Bacillati</taxon>
        <taxon>Actinomycetota</taxon>
        <taxon>Actinomycetes</taxon>
        <taxon>Pseudonocardiales</taxon>
        <taxon>Pseudonocardiaceae</taxon>
        <taxon>Umezawaea</taxon>
    </lineage>
</organism>
<evidence type="ECO:0000313" key="3">
    <source>
        <dbReference type="Proteomes" id="UP001141259"/>
    </source>
</evidence>
<accession>A0A9X2VFQ4</accession>
<dbReference type="EMBL" id="JANYMP010000001">
    <property type="protein sequence ID" value="MCS7475730.1"/>
    <property type="molecule type" value="Genomic_DNA"/>
</dbReference>
<dbReference type="GO" id="GO:0005737">
    <property type="term" value="C:cytoplasm"/>
    <property type="evidence" value="ECO:0007669"/>
    <property type="project" value="TreeGrafter"/>
</dbReference>
<dbReference type="PANTHER" id="PTHR48079">
    <property type="entry name" value="PROTEIN YEEZ"/>
    <property type="match status" value="1"/>
</dbReference>
<keyword evidence="3" id="KW-1185">Reference proteome</keyword>
<proteinExistence type="predicted"/>
<sequence length="296" mass="30645">MNVLVVGATGFVGGGIARHLAGNGHRVTGLARSADSARSLAAGVIPLPGDLDGGLAEVVAVAARSDAVVFAAQLAAAHEEHVVAELLAPLAGRTFLFTSGSGVLLQRTAGGWSEDSFAEDDPFTVEPLAARRLAVEEAVRAAADRVRAMVVRPGLVWGPGDHGHVSKVYRSVAVTGAACYVGEGLNTYSNVHVDDVAALVSLALTNGSPGALYHAVAGETPGWWIAQAVAEDLGRPTRGLSPDEAVTVWGEFDALILSASSRIRAPRARGELGWRPEHTDMLTTVGDPRLRIMATA</sequence>
<dbReference type="Pfam" id="PF01370">
    <property type="entry name" value="Epimerase"/>
    <property type="match status" value="1"/>
</dbReference>
<dbReference type="InterPro" id="IPR051783">
    <property type="entry name" value="NAD(P)-dependent_oxidoreduct"/>
</dbReference>
<name>A0A9X2VFQ4_9PSEU</name>
<dbReference type="InterPro" id="IPR036291">
    <property type="entry name" value="NAD(P)-bd_dom_sf"/>
</dbReference>
<evidence type="ECO:0000313" key="2">
    <source>
        <dbReference type="EMBL" id="MCS7475730.1"/>
    </source>
</evidence>
<gene>
    <name evidence="2" type="ORF">NZH93_02615</name>
</gene>
<dbReference type="RefSeq" id="WP_259621238.1">
    <property type="nucleotide sequence ID" value="NZ_JANYMP010000001.1"/>
</dbReference>